<protein>
    <submittedName>
        <fullName evidence="1">Uncharacterized protein</fullName>
    </submittedName>
</protein>
<reference evidence="1 2" key="1">
    <citation type="submission" date="2016-03" db="EMBL/GenBank/DDBJ databases">
        <authorList>
            <person name="Ploux O."/>
        </authorList>
    </citation>
    <scope>NUCLEOTIDE SEQUENCE [LARGE SCALE GENOMIC DNA]</scope>
    <source>
        <strain evidence="1 2">UAMH 11012</strain>
    </source>
</reference>
<dbReference type="InterPro" id="IPR029058">
    <property type="entry name" value="AB_hydrolase_fold"/>
</dbReference>
<evidence type="ECO:0000313" key="1">
    <source>
        <dbReference type="EMBL" id="CZR50469.1"/>
    </source>
</evidence>
<sequence length="342" mass="38542">MIPKIPVPWITDAAIISKMLSPPSVPVVREGFLTPIHDNGQIVDIKTPIVPIEPTFYNQDVVTSTQLHDQWRNVRMSAYRTTVEKWEAQLEVFERYQAYVDSLDVSPLTVSPPPFPTPSPAPDMIITHGRGSDFDTPPLVGFNLGWARTQSDLCFSSDKKAKETETANHCAATFRSLESIYGAPTLGGRSFGALAAANASCNNDNVKKLICYTVTITRGLDELLPEPLLVLRPEIYVLFIVGDADERCPEIILHPLRKKMKARSWSMKVEEGDHALLFSPEQKRLDITEVIGQISAEWNRVEHKRDLERTEVVVGWKGDNFTGRSQWMEWMALEDGELIKKR</sequence>
<organism evidence="1 2">
    <name type="scientific">Phialocephala subalpina</name>
    <dbReference type="NCBI Taxonomy" id="576137"/>
    <lineage>
        <taxon>Eukaryota</taxon>
        <taxon>Fungi</taxon>
        <taxon>Dikarya</taxon>
        <taxon>Ascomycota</taxon>
        <taxon>Pezizomycotina</taxon>
        <taxon>Leotiomycetes</taxon>
        <taxon>Helotiales</taxon>
        <taxon>Mollisiaceae</taxon>
        <taxon>Phialocephala</taxon>
        <taxon>Phialocephala fortinii species complex</taxon>
    </lineage>
</organism>
<proteinExistence type="predicted"/>
<dbReference type="EMBL" id="FJOG01000001">
    <property type="protein sequence ID" value="CZR50469.1"/>
    <property type="molecule type" value="Genomic_DNA"/>
</dbReference>
<name>A0A1L7WCQ8_9HELO</name>
<accession>A0A1L7WCQ8</accession>
<gene>
    <name evidence="1" type="ORF">PAC_00342</name>
</gene>
<keyword evidence="2" id="KW-1185">Reference proteome</keyword>
<dbReference type="InterPro" id="IPR026555">
    <property type="entry name" value="NSL3/Tex30"/>
</dbReference>
<dbReference type="Gene3D" id="3.40.50.1820">
    <property type="entry name" value="alpha/beta hydrolase"/>
    <property type="match status" value="1"/>
</dbReference>
<evidence type="ECO:0000313" key="2">
    <source>
        <dbReference type="Proteomes" id="UP000184330"/>
    </source>
</evidence>
<dbReference type="AlphaFoldDB" id="A0A1L7WCQ8"/>
<dbReference type="OrthoDB" id="6415022at2759"/>
<dbReference type="Proteomes" id="UP000184330">
    <property type="component" value="Unassembled WGS sequence"/>
</dbReference>
<dbReference type="PANTHER" id="PTHR13136:SF11">
    <property type="entry name" value="TESTIS-EXPRESSED PROTEIN 30"/>
    <property type="match status" value="1"/>
</dbReference>
<dbReference type="PANTHER" id="PTHR13136">
    <property type="entry name" value="TESTIS DEVELOPMENT PROTEIN PRTD"/>
    <property type="match status" value="1"/>
</dbReference>
<dbReference type="SUPFAM" id="SSF53474">
    <property type="entry name" value="alpha/beta-Hydrolases"/>
    <property type="match status" value="1"/>
</dbReference>
<dbReference type="STRING" id="576137.A0A1L7WCQ8"/>